<protein>
    <submittedName>
        <fullName evidence="1">Uncharacterized protein</fullName>
    </submittedName>
</protein>
<accession>A0A0V1KHF6</accession>
<name>A0A0V1KHF6_9BILA</name>
<gene>
    <name evidence="1" type="ORF">T02_10100</name>
</gene>
<evidence type="ECO:0000313" key="1">
    <source>
        <dbReference type="EMBL" id="KRZ46658.1"/>
    </source>
</evidence>
<comment type="caution">
    <text evidence="1">The sequence shown here is derived from an EMBL/GenBank/DDBJ whole genome shotgun (WGS) entry which is preliminary data.</text>
</comment>
<evidence type="ECO:0000313" key="2">
    <source>
        <dbReference type="Proteomes" id="UP000054721"/>
    </source>
</evidence>
<reference evidence="1 2" key="1">
    <citation type="submission" date="2015-05" db="EMBL/GenBank/DDBJ databases">
        <title>Evolution of Trichinella species and genotypes.</title>
        <authorList>
            <person name="Korhonen P.K."/>
            <person name="Edoardo P."/>
            <person name="Giuseppe L.R."/>
            <person name="Gasser R.B."/>
        </authorList>
    </citation>
    <scope>NUCLEOTIDE SEQUENCE [LARGE SCALE GENOMIC DNA]</scope>
    <source>
        <strain evidence="1">ISS10</strain>
    </source>
</reference>
<sequence>MYVTAVEKQDILQRNASSNARKTRKVSETATPEQLERPQVICGWHLCR</sequence>
<dbReference type="EMBL" id="JYDW01002600">
    <property type="protein sequence ID" value="KRZ46658.1"/>
    <property type="molecule type" value="Genomic_DNA"/>
</dbReference>
<organism evidence="1 2">
    <name type="scientific">Trichinella nativa</name>
    <dbReference type="NCBI Taxonomy" id="6335"/>
    <lineage>
        <taxon>Eukaryota</taxon>
        <taxon>Metazoa</taxon>
        <taxon>Ecdysozoa</taxon>
        <taxon>Nematoda</taxon>
        <taxon>Enoplea</taxon>
        <taxon>Dorylaimia</taxon>
        <taxon>Trichinellida</taxon>
        <taxon>Trichinellidae</taxon>
        <taxon>Trichinella</taxon>
    </lineage>
</organism>
<proteinExistence type="predicted"/>
<dbReference type="Proteomes" id="UP000054721">
    <property type="component" value="Unassembled WGS sequence"/>
</dbReference>
<keyword evidence="2" id="KW-1185">Reference proteome</keyword>
<dbReference type="AlphaFoldDB" id="A0A0V1KHF6"/>